<sequence length="199" mass="20412">MRVAQLLLLLAALGLWGASRLTWVSLTSADGLGQPRSVALTGADWSTGLVPLALLLAAVAVAALAVRGVLLRVLALLLAASVAAVGYLGVSQWVIPDVRPRAAELSELPMHTLVAVDRHYPGAVLTLVAALLGLAAAVLLLRAASAASAGDGRYASPGARRDDAARAADAQTPMSERMMWDAIDEGHDPTASDPGSQGR</sequence>
<dbReference type="AlphaFoldDB" id="A0A1X1R7K0"/>
<dbReference type="Proteomes" id="UP000193484">
    <property type="component" value="Unassembled WGS sequence"/>
</dbReference>
<feature type="transmembrane region" description="Helical" evidence="2">
    <location>
        <begin position="45"/>
        <end position="66"/>
    </location>
</feature>
<evidence type="ECO:0000256" key="2">
    <source>
        <dbReference type="SAM" id="Phobius"/>
    </source>
</evidence>
<evidence type="ECO:0000313" key="3">
    <source>
        <dbReference type="EMBL" id="ORV00849.1"/>
    </source>
</evidence>
<name>A0A1X1R7K0_MYCFA</name>
<keyword evidence="2" id="KW-1133">Transmembrane helix</keyword>
<reference evidence="3 4" key="1">
    <citation type="submission" date="2016-01" db="EMBL/GenBank/DDBJ databases">
        <title>The new phylogeny of the genus Mycobacterium.</title>
        <authorList>
            <person name="Tarcisio F."/>
            <person name="Conor M."/>
            <person name="Antonella G."/>
            <person name="Elisabetta G."/>
            <person name="Giulia F.S."/>
            <person name="Sara T."/>
            <person name="Anna F."/>
            <person name="Clotilde B."/>
            <person name="Roberto B."/>
            <person name="Veronica D.S."/>
            <person name="Fabio R."/>
            <person name="Monica P."/>
            <person name="Olivier J."/>
            <person name="Enrico T."/>
            <person name="Nicola S."/>
        </authorList>
    </citation>
    <scope>NUCLEOTIDE SEQUENCE [LARGE SCALE GENOMIC DNA]</scope>
    <source>
        <strain evidence="3 4">DSM 44179</strain>
    </source>
</reference>
<dbReference type="InterPro" id="IPR019051">
    <property type="entry name" value="Trp_biosyn_TM_oprn/chp"/>
</dbReference>
<keyword evidence="2" id="KW-0472">Membrane</keyword>
<dbReference type="OrthoDB" id="4372702at2"/>
<dbReference type="STRING" id="1793.AWC04_15330"/>
<dbReference type="EMBL" id="LQOJ01000049">
    <property type="protein sequence ID" value="ORV00849.1"/>
    <property type="molecule type" value="Genomic_DNA"/>
</dbReference>
<comment type="caution">
    <text evidence="3">The sequence shown here is derived from an EMBL/GenBank/DDBJ whole genome shotgun (WGS) entry which is preliminary data.</text>
</comment>
<organism evidence="3 4">
    <name type="scientific">Mycolicibacterium fallax</name>
    <name type="common">Mycobacterium fallax</name>
    <dbReference type="NCBI Taxonomy" id="1793"/>
    <lineage>
        <taxon>Bacteria</taxon>
        <taxon>Bacillati</taxon>
        <taxon>Actinomycetota</taxon>
        <taxon>Actinomycetes</taxon>
        <taxon>Mycobacteriales</taxon>
        <taxon>Mycobacteriaceae</taxon>
        <taxon>Mycolicibacterium</taxon>
    </lineage>
</organism>
<keyword evidence="4" id="KW-1185">Reference proteome</keyword>
<feature type="region of interest" description="Disordered" evidence="1">
    <location>
        <begin position="150"/>
        <end position="199"/>
    </location>
</feature>
<dbReference type="InterPro" id="IPR011746">
    <property type="entry name" value="Trp_synth-assoc_CHP"/>
</dbReference>
<evidence type="ECO:0000256" key="1">
    <source>
        <dbReference type="SAM" id="MobiDB-lite"/>
    </source>
</evidence>
<accession>A0A1X1R7K0</accession>
<protein>
    <recommendedName>
        <fullName evidence="5">TIGR02234 family membrane protein</fullName>
    </recommendedName>
</protein>
<evidence type="ECO:0008006" key="5">
    <source>
        <dbReference type="Google" id="ProtNLM"/>
    </source>
</evidence>
<dbReference type="Pfam" id="PF09534">
    <property type="entry name" value="Trp_oprn_chp"/>
    <property type="match status" value="1"/>
</dbReference>
<evidence type="ECO:0000313" key="4">
    <source>
        <dbReference type="Proteomes" id="UP000193484"/>
    </source>
</evidence>
<gene>
    <name evidence="3" type="ORF">AWC04_15330</name>
</gene>
<feature type="transmembrane region" description="Helical" evidence="2">
    <location>
        <begin position="120"/>
        <end position="141"/>
    </location>
</feature>
<proteinExistence type="predicted"/>
<keyword evidence="2" id="KW-0812">Transmembrane</keyword>
<feature type="transmembrane region" description="Helical" evidence="2">
    <location>
        <begin position="73"/>
        <end position="95"/>
    </location>
</feature>
<dbReference type="NCBIfam" id="TIGR02234">
    <property type="entry name" value="trp_oprn_chp"/>
    <property type="match status" value="1"/>
</dbReference>